<dbReference type="STRING" id="2512241.A0A553HIU8"/>
<accession>A0A553HIU8</accession>
<dbReference type="EMBL" id="VFLP01000112">
    <property type="protein sequence ID" value="TRX87883.1"/>
    <property type="molecule type" value="Genomic_DNA"/>
</dbReference>
<evidence type="ECO:0000313" key="4">
    <source>
        <dbReference type="Proteomes" id="UP000319160"/>
    </source>
</evidence>
<feature type="domain" description="DUF7726" evidence="2">
    <location>
        <begin position="387"/>
        <end position="458"/>
    </location>
</feature>
<gene>
    <name evidence="3" type="ORF">FHL15_011222</name>
</gene>
<organism evidence="3 4">
    <name type="scientific">Xylaria flabelliformis</name>
    <dbReference type="NCBI Taxonomy" id="2512241"/>
    <lineage>
        <taxon>Eukaryota</taxon>
        <taxon>Fungi</taxon>
        <taxon>Dikarya</taxon>
        <taxon>Ascomycota</taxon>
        <taxon>Pezizomycotina</taxon>
        <taxon>Sordariomycetes</taxon>
        <taxon>Xylariomycetidae</taxon>
        <taxon>Xylariales</taxon>
        <taxon>Xylariaceae</taxon>
        <taxon>Xylaria</taxon>
    </lineage>
</organism>
<feature type="region of interest" description="Disordered" evidence="1">
    <location>
        <begin position="251"/>
        <end position="295"/>
    </location>
</feature>
<name>A0A553HIU8_9PEZI</name>
<proteinExistence type="predicted"/>
<feature type="compositionally biased region" description="Polar residues" evidence="1">
    <location>
        <begin position="279"/>
        <end position="292"/>
    </location>
</feature>
<dbReference type="OrthoDB" id="4680706at2759"/>
<reference evidence="4" key="1">
    <citation type="submission" date="2019-06" db="EMBL/GenBank/DDBJ databases">
        <title>Draft genome sequence of the griseofulvin-producing fungus Xylaria cubensis strain G536.</title>
        <authorList>
            <person name="Mead M.E."/>
            <person name="Raja H.A."/>
            <person name="Steenwyk J.L."/>
            <person name="Knowles S.L."/>
            <person name="Oberlies N.H."/>
            <person name="Rokas A."/>
        </authorList>
    </citation>
    <scope>NUCLEOTIDE SEQUENCE [LARGE SCALE GENOMIC DNA]</scope>
    <source>
        <strain evidence="4">G536</strain>
    </source>
</reference>
<dbReference type="InterPro" id="IPR056143">
    <property type="entry name" value="DUF7726"/>
</dbReference>
<protein>
    <recommendedName>
        <fullName evidence="2">DUF7726 domain-containing protein</fullName>
    </recommendedName>
</protein>
<dbReference type="Proteomes" id="UP000319160">
    <property type="component" value="Unassembled WGS sequence"/>
</dbReference>
<dbReference type="AlphaFoldDB" id="A0A553HIU8"/>
<keyword evidence="4" id="KW-1185">Reference proteome</keyword>
<sequence length="557" mass="61630">MASQNYKDLVIARLRDHSGLPEKEIETIKWFMIASHYFRQPDHTGGVMIPGTVFYRRDGTAYTFEDVPLKAVLESVDLAIGTKVASDRRSEVWYKVFQGIPGAKKKPDWEIVKPVDNPRADPDTEFSVSRAAPGEVKSNTDIIAALLSATHLNEEDGFRIGALITWWDSIDSKGNSGCFSFADGVRGGRLGRNHTLEDVPNHYVRDRVLHYINNELDEEERGAARKAVFPDLDEDELEQYSAAIVEVERETDGRVMKRPKKMKKGNKSKSKDKPVPQPKASNSKQPSSTLSGPTVVDAAPVTEDAATHANLFARVVGNRGIRSTREIETINKQALLLDSIPASTTDLTPRPKVARRSSWMDSVFHSVIKPGQKIPLPQEEAIRPGVEIDRDCDQIRAMIKILVTEGDWTLDQFRLALGGISRAALTGFLEKTGPAAGSRSISYELGWEFFKKRELLGLSLHGAGPTEVAARQVLNDLDANVARAKKHGHGVVTERPEKRIRPEDIVEFADDVMNVEQPAPLRSPAFSTPFRITVTADMVSAASTGLLGLPFILRQRG</sequence>
<feature type="compositionally biased region" description="Basic residues" evidence="1">
    <location>
        <begin position="256"/>
        <end position="268"/>
    </location>
</feature>
<evidence type="ECO:0000256" key="1">
    <source>
        <dbReference type="SAM" id="MobiDB-lite"/>
    </source>
</evidence>
<dbReference type="Pfam" id="PF24852">
    <property type="entry name" value="DUF7726"/>
    <property type="match status" value="1"/>
</dbReference>
<evidence type="ECO:0000259" key="2">
    <source>
        <dbReference type="Pfam" id="PF24852"/>
    </source>
</evidence>
<comment type="caution">
    <text evidence="3">The sequence shown here is derived from an EMBL/GenBank/DDBJ whole genome shotgun (WGS) entry which is preliminary data.</text>
</comment>
<evidence type="ECO:0000313" key="3">
    <source>
        <dbReference type="EMBL" id="TRX87883.1"/>
    </source>
</evidence>